<accession>A0A914S180</accession>
<organism evidence="2 3">
    <name type="scientific">Parascaris equorum</name>
    <name type="common">Equine roundworm</name>
    <dbReference type="NCBI Taxonomy" id="6256"/>
    <lineage>
        <taxon>Eukaryota</taxon>
        <taxon>Metazoa</taxon>
        <taxon>Ecdysozoa</taxon>
        <taxon>Nematoda</taxon>
        <taxon>Chromadorea</taxon>
        <taxon>Rhabditida</taxon>
        <taxon>Spirurina</taxon>
        <taxon>Ascaridomorpha</taxon>
        <taxon>Ascaridoidea</taxon>
        <taxon>Ascarididae</taxon>
        <taxon>Parascaris</taxon>
    </lineage>
</organism>
<name>A0A914S180_PAREQ</name>
<evidence type="ECO:0000313" key="2">
    <source>
        <dbReference type="Proteomes" id="UP000887564"/>
    </source>
</evidence>
<reference evidence="3" key="1">
    <citation type="submission" date="2022-11" db="UniProtKB">
        <authorList>
            <consortium name="WormBaseParasite"/>
        </authorList>
    </citation>
    <scope>IDENTIFICATION</scope>
</reference>
<feature type="region of interest" description="Disordered" evidence="1">
    <location>
        <begin position="1"/>
        <end position="36"/>
    </location>
</feature>
<dbReference type="WBParaSite" id="PEQ_0001209701-mRNA-1">
    <property type="protein sequence ID" value="PEQ_0001209701-mRNA-1"/>
    <property type="gene ID" value="PEQ_0001209701"/>
</dbReference>
<keyword evidence="2" id="KW-1185">Reference proteome</keyword>
<proteinExistence type="predicted"/>
<protein>
    <submittedName>
        <fullName evidence="3">Uncharacterized protein</fullName>
    </submittedName>
</protein>
<dbReference type="Proteomes" id="UP000887564">
    <property type="component" value="Unplaced"/>
</dbReference>
<evidence type="ECO:0000313" key="3">
    <source>
        <dbReference type="WBParaSite" id="PEQ_0001209701-mRNA-1"/>
    </source>
</evidence>
<evidence type="ECO:0000256" key="1">
    <source>
        <dbReference type="SAM" id="MobiDB-lite"/>
    </source>
</evidence>
<sequence>MHWTINARDALEEQQPQLNAAPPGGTGHDEPTADRSASLSMIRSEFLNQDTVTYIAHSPAHVVCLSSTYSPTHENIPQISRYQNQ</sequence>
<dbReference type="AlphaFoldDB" id="A0A914S180"/>